<organism evidence="15 16">
    <name type="scientific">Malurus cyaneus samueli</name>
    <dbReference type="NCBI Taxonomy" id="2593467"/>
    <lineage>
        <taxon>Eukaryota</taxon>
        <taxon>Metazoa</taxon>
        <taxon>Chordata</taxon>
        <taxon>Craniata</taxon>
        <taxon>Vertebrata</taxon>
        <taxon>Euteleostomi</taxon>
        <taxon>Archelosauria</taxon>
        <taxon>Archosauria</taxon>
        <taxon>Dinosauria</taxon>
        <taxon>Saurischia</taxon>
        <taxon>Theropoda</taxon>
        <taxon>Coelurosauria</taxon>
        <taxon>Aves</taxon>
        <taxon>Neognathae</taxon>
        <taxon>Neoaves</taxon>
        <taxon>Telluraves</taxon>
        <taxon>Australaves</taxon>
        <taxon>Passeriformes</taxon>
        <taxon>Meliphagoidea</taxon>
        <taxon>Maluridae</taxon>
        <taxon>Malurus</taxon>
    </lineage>
</organism>
<dbReference type="CDD" id="cd02334">
    <property type="entry name" value="ZZ_dystrophin"/>
    <property type="match status" value="1"/>
</dbReference>
<evidence type="ECO:0000256" key="6">
    <source>
        <dbReference type="ARBA" id="ARBA00022771"/>
    </source>
</evidence>
<dbReference type="FunFam" id="1.20.58.60:FF:000029">
    <property type="entry name" value="utrophin isoform X1"/>
    <property type="match status" value="1"/>
</dbReference>
<dbReference type="InterPro" id="IPR000433">
    <property type="entry name" value="Znf_ZZ"/>
</dbReference>
<dbReference type="InterPro" id="IPR043145">
    <property type="entry name" value="Znf_ZZ_sf"/>
</dbReference>
<keyword evidence="2" id="KW-1003">Cell membrane</keyword>
<feature type="domain" description="WW" evidence="13">
    <location>
        <begin position="236"/>
        <end position="269"/>
    </location>
</feature>
<dbReference type="SMART" id="SM00456">
    <property type="entry name" value="WW"/>
    <property type="match status" value="1"/>
</dbReference>
<evidence type="ECO:0000313" key="16">
    <source>
        <dbReference type="Proteomes" id="UP000694560"/>
    </source>
</evidence>
<sequence length="733" mass="84509">LGIAGRRHQAKLLTSLEELIKWLNSKDDELKKQMPVGGDVPTLQQQYDHCKALRRELKDKEQTVLNAVDQARVFLADQPIEGPEEPRRSLHSKTGQKILTSGASIWQKQVDKALEKLKDLQCAMDDLDADLKEAENVRNGWKPVGDLLIDSLPDHIDKTTAFREEIAPISLKVKTVNDLSSQLSPLDLYPSLKMSRQLDDLNMRWKLLQVSVEDRLRQLQEAHRDFGPASQHFLSTSVQFPWQRSVSHNKVPYYINHETQTTCWDHPKMTDLFQSLADLNNVRFSAYRTAIKIRRLQKALCLDLLDLNTTSEVFKQHKLSQNDQLIGVQEVISCLTTIYSGLEEKHKDMVNVPLCVDMCLNWLLNVYDSGRSGKIRVQSLKIGLMSLSKGLLEEKYRYLFKEVAGPTEMCDQRQLGLLLHDAIQIPRQLGEVAAFGGSNIEPSVRSCFHQNHNKPEITVKQFIDWMRLEPQSMVWLPVLHRVAAAETAKHQAKCNICKECPIVGFRYRSLKHFNYDVCQSCFFSGRTAKGHKLHYPMVEYCIPTTSGEDVRDFTKVLKNKFRSKKYFAKHPRLGYLPVQTVLEGDNLETPSQSPQLFHDDTHSRIEQYATRSLQIEYEQLKEQHLRRGINPLASPPDSIVSPQHASEDAELIAEAKLLRQHKGRLEARMQILEDHNKQLESQLHRLRQLLEQVLAHLPPYCFCMVNFLVDQRHWHFTADIFTVHSWSVVIHHF</sequence>
<dbReference type="Gene3D" id="1.20.58.60">
    <property type="match status" value="2"/>
</dbReference>
<protein>
    <recommendedName>
        <fullName evidence="17">Utrophin</fullName>
    </recommendedName>
</protein>
<dbReference type="PROSITE" id="PS01159">
    <property type="entry name" value="WW_DOMAIN_1"/>
    <property type="match status" value="1"/>
</dbReference>
<dbReference type="SUPFAM" id="SSF51045">
    <property type="entry name" value="WW domain"/>
    <property type="match status" value="1"/>
</dbReference>
<dbReference type="GO" id="GO:0005737">
    <property type="term" value="C:cytoplasm"/>
    <property type="evidence" value="ECO:0007669"/>
    <property type="project" value="UniProtKB-ARBA"/>
</dbReference>
<evidence type="ECO:0000256" key="12">
    <source>
        <dbReference type="SAM" id="Coils"/>
    </source>
</evidence>
<evidence type="ECO:0000256" key="5">
    <source>
        <dbReference type="ARBA" id="ARBA00022737"/>
    </source>
</evidence>
<evidence type="ECO:0000256" key="3">
    <source>
        <dbReference type="ARBA" id="ARBA00022553"/>
    </source>
</evidence>
<feature type="domain" description="ZZ-type" evidence="14">
    <location>
        <begin position="489"/>
        <end position="545"/>
    </location>
</feature>
<dbReference type="PROSITE" id="PS50135">
    <property type="entry name" value="ZF_ZZ_2"/>
    <property type="match status" value="1"/>
</dbReference>
<dbReference type="InterPro" id="IPR002017">
    <property type="entry name" value="Spectrin_repeat"/>
</dbReference>
<keyword evidence="16" id="KW-1185">Reference proteome</keyword>
<dbReference type="GO" id="GO:0008270">
    <property type="term" value="F:zinc ion binding"/>
    <property type="evidence" value="ECO:0007669"/>
    <property type="project" value="UniProtKB-KW"/>
</dbReference>
<dbReference type="AlphaFoldDB" id="A0A8C5X4M7"/>
<dbReference type="PANTHER" id="PTHR12268:SF26">
    <property type="entry name" value="UTROPHIN"/>
    <property type="match status" value="1"/>
</dbReference>
<keyword evidence="7" id="KW-0862">Zinc</keyword>
<accession>A0A8C5X4M7</accession>
<dbReference type="InterPro" id="IPR011992">
    <property type="entry name" value="EF-hand-dom_pair"/>
</dbReference>
<dbReference type="Pfam" id="PF00569">
    <property type="entry name" value="ZZ"/>
    <property type="match status" value="1"/>
</dbReference>
<reference evidence="15" key="1">
    <citation type="submission" date="2025-08" db="UniProtKB">
        <authorList>
            <consortium name="Ensembl"/>
        </authorList>
    </citation>
    <scope>IDENTIFICATION</scope>
</reference>
<keyword evidence="8" id="KW-0770">Synapse</keyword>
<feature type="coiled-coil region" evidence="12">
    <location>
        <begin position="662"/>
        <end position="696"/>
    </location>
</feature>
<name>A0A8C5X4M7_9PASS</name>
<evidence type="ECO:0000256" key="1">
    <source>
        <dbReference type="ARBA" id="ARBA00004202"/>
    </source>
</evidence>
<dbReference type="InterPro" id="IPR001202">
    <property type="entry name" value="WW_dom"/>
</dbReference>
<keyword evidence="9" id="KW-0472">Membrane</keyword>
<dbReference type="FunFam" id="2.20.70.10:FF:000004">
    <property type="entry name" value="dystrophin isoform X1"/>
    <property type="match status" value="1"/>
</dbReference>
<dbReference type="SUPFAM" id="SSF57850">
    <property type="entry name" value="RING/U-box"/>
    <property type="match status" value="1"/>
</dbReference>
<dbReference type="CDD" id="cd00201">
    <property type="entry name" value="WW"/>
    <property type="match status" value="1"/>
</dbReference>
<keyword evidence="6 11" id="KW-0863">Zinc-finger</keyword>
<proteinExistence type="predicted"/>
<dbReference type="Pfam" id="PF00397">
    <property type="entry name" value="WW"/>
    <property type="match status" value="1"/>
</dbReference>
<dbReference type="Gene3D" id="3.30.60.90">
    <property type="match status" value="1"/>
</dbReference>
<keyword evidence="3" id="KW-0597">Phosphoprotein</keyword>
<evidence type="ECO:0000256" key="7">
    <source>
        <dbReference type="ARBA" id="ARBA00022833"/>
    </source>
</evidence>
<evidence type="ECO:0000256" key="4">
    <source>
        <dbReference type="ARBA" id="ARBA00022723"/>
    </source>
</evidence>
<dbReference type="SMART" id="SM00150">
    <property type="entry name" value="SPEC"/>
    <property type="match status" value="2"/>
</dbReference>
<evidence type="ECO:0000313" key="15">
    <source>
        <dbReference type="Ensembl" id="ENSMCSP00000010506.1"/>
    </source>
</evidence>
<dbReference type="Gene3D" id="1.10.238.10">
    <property type="entry name" value="EF-hand"/>
    <property type="match status" value="2"/>
</dbReference>
<dbReference type="InterPro" id="IPR036020">
    <property type="entry name" value="WW_dom_sf"/>
</dbReference>
<dbReference type="PROSITE" id="PS01357">
    <property type="entry name" value="ZF_ZZ_1"/>
    <property type="match status" value="1"/>
</dbReference>
<evidence type="ECO:0000259" key="13">
    <source>
        <dbReference type="PROSITE" id="PS50020"/>
    </source>
</evidence>
<keyword evidence="12" id="KW-0175">Coiled coil</keyword>
<dbReference type="Ensembl" id="ENSMCST00000010773.1">
    <property type="protein sequence ID" value="ENSMCSP00000010506.1"/>
    <property type="gene ID" value="ENSMCSG00000007036.1"/>
</dbReference>
<dbReference type="FunFam" id="3.30.60.90:FF:000001">
    <property type="entry name" value="Dystrophin isoform 2"/>
    <property type="match status" value="1"/>
</dbReference>
<dbReference type="CDD" id="cd00176">
    <property type="entry name" value="SPEC"/>
    <property type="match status" value="1"/>
</dbReference>
<dbReference type="SMART" id="SM00291">
    <property type="entry name" value="ZnF_ZZ"/>
    <property type="match status" value="1"/>
</dbReference>
<keyword evidence="4" id="KW-0479">Metal-binding</keyword>
<dbReference type="PANTHER" id="PTHR12268">
    <property type="entry name" value="E3 UBIQUITIN-PROTEIN LIGASE KCMF1"/>
    <property type="match status" value="1"/>
</dbReference>
<dbReference type="Proteomes" id="UP000694560">
    <property type="component" value="Unplaced"/>
</dbReference>
<evidence type="ECO:0008006" key="17">
    <source>
        <dbReference type="Google" id="ProtNLM"/>
    </source>
</evidence>
<dbReference type="GO" id="GO:0098794">
    <property type="term" value="C:postsynapse"/>
    <property type="evidence" value="ECO:0007669"/>
    <property type="project" value="UniProtKB-SubCell"/>
</dbReference>
<feature type="coiled-coil region" evidence="12">
    <location>
        <begin position="103"/>
        <end position="137"/>
    </location>
</feature>
<dbReference type="FunFam" id="1.10.238.10:FF:000008">
    <property type="entry name" value="Dystrophin isoform 2"/>
    <property type="match status" value="1"/>
</dbReference>
<keyword evidence="5" id="KW-0677">Repeat</keyword>
<dbReference type="SUPFAM" id="SSF47473">
    <property type="entry name" value="EF-hand"/>
    <property type="match status" value="2"/>
</dbReference>
<dbReference type="Pfam" id="PF00435">
    <property type="entry name" value="Spectrin"/>
    <property type="match status" value="1"/>
</dbReference>
<evidence type="ECO:0000256" key="8">
    <source>
        <dbReference type="ARBA" id="ARBA00023018"/>
    </source>
</evidence>
<reference evidence="15" key="2">
    <citation type="submission" date="2025-09" db="UniProtKB">
        <authorList>
            <consortium name="Ensembl"/>
        </authorList>
    </citation>
    <scope>IDENTIFICATION</scope>
</reference>
<dbReference type="CDD" id="cd16247">
    <property type="entry name" value="EFh_UTRO"/>
    <property type="match status" value="1"/>
</dbReference>
<evidence type="ECO:0000256" key="9">
    <source>
        <dbReference type="ARBA" id="ARBA00023136"/>
    </source>
</evidence>
<dbReference type="FunFam" id="1.20.58.60:FF:000056">
    <property type="entry name" value="utrophin isoform X1"/>
    <property type="match status" value="1"/>
</dbReference>
<dbReference type="InterPro" id="IPR050774">
    <property type="entry name" value="KCMF1/Dystrophin"/>
</dbReference>
<evidence type="ECO:0000256" key="11">
    <source>
        <dbReference type="PROSITE-ProRule" id="PRU00228"/>
    </source>
</evidence>
<dbReference type="InterPro" id="IPR015153">
    <property type="entry name" value="EF-hand_dom_typ1"/>
</dbReference>
<evidence type="ECO:0000259" key="14">
    <source>
        <dbReference type="PROSITE" id="PS50135"/>
    </source>
</evidence>
<dbReference type="PROSITE" id="PS50020">
    <property type="entry name" value="WW_DOMAIN_2"/>
    <property type="match status" value="1"/>
</dbReference>
<comment type="subcellular location">
    <subcellularLocation>
        <location evidence="1">Cell membrane</location>
        <topology evidence="1">Peripheral membrane protein</topology>
    </subcellularLocation>
    <subcellularLocation>
        <location evidence="10">Postsynapse</location>
    </subcellularLocation>
</comment>
<dbReference type="GO" id="GO:0099536">
    <property type="term" value="P:synaptic signaling"/>
    <property type="evidence" value="ECO:0007669"/>
    <property type="project" value="TreeGrafter"/>
</dbReference>
<dbReference type="InterPro" id="IPR018159">
    <property type="entry name" value="Spectrin/alpha-actinin"/>
</dbReference>
<dbReference type="GO" id="GO:0005886">
    <property type="term" value="C:plasma membrane"/>
    <property type="evidence" value="ECO:0007669"/>
    <property type="project" value="UniProtKB-SubCell"/>
</dbReference>
<dbReference type="InterPro" id="IPR015154">
    <property type="entry name" value="EF-hand_dom_typ2"/>
</dbReference>
<feature type="coiled-coil region" evidence="12">
    <location>
        <begin position="43"/>
        <end position="70"/>
    </location>
</feature>
<evidence type="ECO:0000256" key="2">
    <source>
        <dbReference type="ARBA" id="ARBA00022475"/>
    </source>
</evidence>
<dbReference type="Pfam" id="PF09069">
    <property type="entry name" value="EF-hand_3"/>
    <property type="match status" value="1"/>
</dbReference>
<dbReference type="SUPFAM" id="SSF46966">
    <property type="entry name" value="Spectrin repeat"/>
    <property type="match status" value="2"/>
</dbReference>
<dbReference type="Gene3D" id="2.20.70.10">
    <property type="match status" value="1"/>
</dbReference>
<evidence type="ECO:0000256" key="10">
    <source>
        <dbReference type="ARBA" id="ARBA00034110"/>
    </source>
</evidence>
<dbReference type="Pfam" id="PF09068">
    <property type="entry name" value="EF-hand_2"/>
    <property type="match status" value="1"/>
</dbReference>